<feature type="compositionally biased region" description="Low complexity" evidence="1">
    <location>
        <begin position="72"/>
        <end position="91"/>
    </location>
</feature>
<protein>
    <submittedName>
        <fullName evidence="2">Uncharacterized protein</fullName>
    </submittedName>
</protein>
<evidence type="ECO:0000256" key="1">
    <source>
        <dbReference type="SAM" id="MobiDB-lite"/>
    </source>
</evidence>
<proteinExistence type="predicted"/>
<feature type="region of interest" description="Disordered" evidence="1">
    <location>
        <begin position="69"/>
        <end position="108"/>
    </location>
</feature>
<gene>
    <name evidence="2" type="ORF">V6N12_005165</name>
</gene>
<evidence type="ECO:0000313" key="3">
    <source>
        <dbReference type="Proteomes" id="UP001472677"/>
    </source>
</evidence>
<sequence length="108" mass="11886">MQQTSCFYVGSSSVLSQFSTSGYFLRTTLIDRIIEGTHGNQMKHKLLLYIFTPVEFADVLLWSWKSTQTGESETFSNSSSSQAASSSMRLKSPSRAGDKAADSQVNCV</sequence>
<organism evidence="2 3">
    <name type="scientific">Hibiscus sabdariffa</name>
    <name type="common">roselle</name>
    <dbReference type="NCBI Taxonomy" id="183260"/>
    <lineage>
        <taxon>Eukaryota</taxon>
        <taxon>Viridiplantae</taxon>
        <taxon>Streptophyta</taxon>
        <taxon>Embryophyta</taxon>
        <taxon>Tracheophyta</taxon>
        <taxon>Spermatophyta</taxon>
        <taxon>Magnoliopsida</taxon>
        <taxon>eudicotyledons</taxon>
        <taxon>Gunneridae</taxon>
        <taxon>Pentapetalae</taxon>
        <taxon>rosids</taxon>
        <taxon>malvids</taxon>
        <taxon>Malvales</taxon>
        <taxon>Malvaceae</taxon>
        <taxon>Malvoideae</taxon>
        <taxon>Hibiscus</taxon>
    </lineage>
</organism>
<evidence type="ECO:0000313" key="2">
    <source>
        <dbReference type="EMBL" id="KAK8521256.1"/>
    </source>
</evidence>
<dbReference type="EMBL" id="JBBPBM010000048">
    <property type="protein sequence ID" value="KAK8521256.1"/>
    <property type="molecule type" value="Genomic_DNA"/>
</dbReference>
<name>A0ABR2CPC7_9ROSI</name>
<keyword evidence="3" id="KW-1185">Reference proteome</keyword>
<accession>A0ABR2CPC7</accession>
<comment type="caution">
    <text evidence="2">The sequence shown here is derived from an EMBL/GenBank/DDBJ whole genome shotgun (WGS) entry which is preliminary data.</text>
</comment>
<reference evidence="2 3" key="1">
    <citation type="journal article" date="2024" name="G3 (Bethesda)">
        <title>Genome assembly of Hibiscus sabdariffa L. provides insights into metabolisms of medicinal natural products.</title>
        <authorList>
            <person name="Kim T."/>
        </authorList>
    </citation>
    <scope>NUCLEOTIDE SEQUENCE [LARGE SCALE GENOMIC DNA]</scope>
    <source>
        <strain evidence="2">TK-2024</strain>
        <tissue evidence="2">Old leaves</tissue>
    </source>
</reference>
<dbReference type="Proteomes" id="UP001472677">
    <property type="component" value="Unassembled WGS sequence"/>
</dbReference>